<evidence type="ECO:0000313" key="2">
    <source>
        <dbReference type="EMBL" id="CAI6377128.1"/>
    </source>
</evidence>
<name>A0AAV0Y9K1_9HEMI</name>
<accession>A0AAV0Y9K1</accession>
<protein>
    <recommendedName>
        <fullName evidence="4">DUF4371 domain-containing protein</fullName>
    </recommendedName>
</protein>
<gene>
    <name evidence="1" type="ORF">MEUPH1_LOCUS28967</name>
    <name evidence="2" type="ORF">MEUPH1_LOCUS30432</name>
</gene>
<dbReference type="AlphaFoldDB" id="A0AAV0Y9K1"/>
<dbReference type="EMBL" id="CARXXK010001650">
    <property type="protein sequence ID" value="CAI6377128.1"/>
    <property type="molecule type" value="Genomic_DNA"/>
</dbReference>
<evidence type="ECO:0000313" key="3">
    <source>
        <dbReference type="Proteomes" id="UP001160148"/>
    </source>
</evidence>
<dbReference type="PANTHER" id="PTHR45749:SF21">
    <property type="entry name" value="DUF4371 DOMAIN-CONTAINING PROTEIN"/>
    <property type="match status" value="1"/>
</dbReference>
<evidence type="ECO:0008006" key="4">
    <source>
        <dbReference type="Google" id="ProtNLM"/>
    </source>
</evidence>
<reference evidence="2 3" key="1">
    <citation type="submission" date="2023-01" db="EMBL/GenBank/DDBJ databases">
        <authorList>
            <person name="Whitehead M."/>
        </authorList>
    </citation>
    <scope>NUCLEOTIDE SEQUENCE [LARGE SCALE GENOMIC DNA]</scope>
</reference>
<dbReference type="EMBL" id="CARXXK010001339">
    <property type="protein sequence ID" value="CAI6375471.1"/>
    <property type="molecule type" value="Genomic_DNA"/>
</dbReference>
<dbReference type="Proteomes" id="UP001160148">
    <property type="component" value="Unassembled WGS sequence"/>
</dbReference>
<organism evidence="2 3">
    <name type="scientific">Macrosiphum euphorbiae</name>
    <name type="common">potato aphid</name>
    <dbReference type="NCBI Taxonomy" id="13131"/>
    <lineage>
        <taxon>Eukaryota</taxon>
        <taxon>Metazoa</taxon>
        <taxon>Ecdysozoa</taxon>
        <taxon>Arthropoda</taxon>
        <taxon>Hexapoda</taxon>
        <taxon>Insecta</taxon>
        <taxon>Pterygota</taxon>
        <taxon>Neoptera</taxon>
        <taxon>Paraneoptera</taxon>
        <taxon>Hemiptera</taxon>
        <taxon>Sternorrhyncha</taxon>
        <taxon>Aphidomorpha</taxon>
        <taxon>Aphidoidea</taxon>
        <taxon>Aphididae</taxon>
        <taxon>Macrosiphini</taxon>
        <taxon>Macrosiphum</taxon>
    </lineage>
</organism>
<proteinExistence type="predicted"/>
<dbReference type="PANTHER" id="PTHR45749">
    <property type="match status" value="1"/>
</dbReference>
<keyword evidence="3" id="KW-1185">Reference proteome</keyword>
<comment type="caution">
    <text evidence="2">The sequence shown here is derived from an EMBL/GenBank/DDBJ whole genome shotgun (WGS) entry which is preliminary data.</text>
</comment>
<evidence type="ECO:0000313" key="1">
    <source>
        <dbReference type="EMBL" id="CAI6375471.1"/>
    </source>
</evidence>
<sequence length="166" mass="18974">MIQTERMKQVLENRQIIKPIIEAIMLCGRQNMPIRGHIVWGRLHVDDNLQNNQGNFRQIIRYRAQGDYVLRSILESERKVKYLSNTSQNAIIDSCNSVLLSKVVSSVNKVKCFAVLSDVTSEISGMEQVSLCFRYVDLDKLELLEDFLQFIPTNDTTGKGLANLIL</sequence>